<feature type="region of interest" description="Disordered" evidence="1">
    <location>
        <begin position="296"/>
        <end position="316"/>
    </location>
</feature>
<name>A0A8S5TVB9_9CAUD</name>
<feature type="region of interest" description="Disordered" evidence="1">
    <location>
        <begin position="205"/>
        <end position="239"/>
    </location>
</feature>
<evidence type="ECO:0000256" key="1">
    <source>
        <dbReference type="SAM" id="MobiDB-lite"/>
    </source>
</evidence>
<accession>A0A8S5TVB9</accession>
<organism evidence="2">
    <name type="scientific">Myoviridae sp. ct17M4</name>
    <dbReference type="NCBI Taxonomy" id="2825016"/>
    <lineage>
        <taxon>Viruses</taxon>
        <taxon>Duplodnaviria</taxon>
        <taxon>Heunggongvirae</taxon>
        <taxon>Uroviricota</taxon>
        <taxon>Caudoviricetes</taxon>
    </lineage>
</organism>
<evidence type="ECO:0000313" key="2">
    <source>
        <dbReference type="EMBL" id="DAF86150.1"/>
    </source>
</evidence>
<protein>
    <submittedName>
        <fullName evidence="2">Tail protein</fullName>
    </submittedName>
</protein>
<dbReference type="EMBL" id="BK015938">
    <property type="protein sequence ID" value="DAF86150.1"/>
    <property type="molecule type" value="Genomic_DNA"/>
</dbReference>
<dbReference type="Gene3D" id="3.90.1720.10">
    <property type="entry name" value="endopeptidase domain like (from Nostoc punctiforme)"/>
    <property type="match status" value="1"/>
</dbReference>
<sequence>MLWNRQYRVKFPDLNLEFANTLRITFDITKDLSKETNKGKLVIYNLSDATRQKIEVPDTKVEIYAGYKDNGGPVRLFVGSVISSSTKDDGKDVATELSLSDGQKAIRDTAFSLSFGPTTPGNTIVQYIADEMGLPVVFGDGVEFGTFKDGYSFVGTARDALDSICYGSGVKWSVQNEILQLILEGGTVSNKGLVFAPDSGLIGSPEHYTKTNSQPNAATAKRKQAQQENKDPSTAESGWKIRTLLSPTLNPGDLVKVESRYVTGWLKVKSAHHSGDTHSGDWASEIDLVDRNATLQSPESDAAGTTAVYSDATGGSSGEVSANVDAGCEAVDAAQGGYVNDGCVYRVAQAGSYWSPFLAQESQNGQWGVQGLLDDANAAGVTVVPYDGSQLAKGDTIVFSDGISPAHVGVYDGQGGMWHNSSSHQCWYHASSLDMGSQYPEYIIKTSEA</sequence>
<dbReference type="NCBIfam" id="NF047561">
    <property type="entry name" value="orf58_phage_fam"/>
    <property type="match status" value="1"/>
</dbReference>
<proteinExistence type="predicted"/>
<reference evidence="2" key="1">
    <citation type="journal article" date="2021" name="Proc. Natl. Acad. Sci. U.S.A.">
        <title>A Catalog of Tens of Thousands of Viruses from Human Metagenomes Reveals Hidden Associations with Chronic Diseases.</title>
        <authorList>
            <person name="Tisza M.J."/>
            <person name="Buck C.B."/>
        </authorList>
    </citation>
    <scope>NUCLEOTIDE SEQUENCE</scope>
    <source>
        <strain evidence="2">Ct17M4</strain>
    </source>
</reference>